<feature type="transmembrane region" description="Helical" evidence="2">
    <location>
        <begin position="345"/>
        <end position="364"/>
    </location>
</feature>
<name>A0A8J5XRC4_DIALT</name>
<dbReference type="SUPFAM" id="SSF47473">
    <property type="entry name" value="EF-hand"/>
    <property type="match status" value="1"/>
</dbReference>
<accession>A0A8J5XRC4</accession>
<reference evidence="4" key="1">
    <citation type="submission" date="2021-05" db="EMBL/GenBank/DDBJ databases">
        <title>The genome of the haptophyte Pavlova lutheri (Diacronema luteri, Pavlovales) - a model for lipid biosynthesis in eukaryotic algae.</title>
        <authorList>
            <person name="Hulatt C.J."/>
            <person name="Posewitz M.C."/>
        </authorList>
    </citation>
    <scope>NUCLEOTIDE SEQUENCE</scope>
    <source>
        <strain evidence="4">NIVA-4/92</strain>
    </source>
</reference>
<gene>
    <name evidence="4" type="ORF">KFE25_007522</name>
</gene>
<feature type="transmembrane region" description="Helical" evidence="2">
    <location>
        <begin position="896"/>
        <end position="921"/>
    </location>
</feature>
<comment type="caution">
    <text evidence="4">The sequence shown here is derived from an EMBL/GenBank/DDBJ whole genome shotgun (WGS) entry which is preliminary data.</text>
</comment>
<dbReference type="InterPro" id="IPR018247">
    <property type="entry name" value="EF_Hand_1_Ca_BS"/>
</dbReference>
<dbReference type="SMART" id="SM00054">
    <property type="entry name" value="EFh"/>
    <property type="match status" value="2"/>
</dbReference>
<dbReference type="CDD" id="cd00051">
    <property type="entry name" value="EFh"/>
    <property type="match status" value="1"/>
</dbReference>
<feature type="domain" description="EF-hand" evidence="3">
    <location>
        <begin position="73"/>
        <end position="108"/>
    </location>
</feature>
<dbReference type="EMBL" id="JAGTXO010000003">
    <property type="protein sequence ID" value="KAG8469004.1"/>
    <property type="molecule type" value="Genomic_DNA"/>
</dbReference>
<feature type="transmembrane region" description="Helical" evidence="2">
    <location>
        <begin position="414"/>
        <end position="436"/>
    </location>
</feature>
<feature type="transmembrane region" description="Helical" evidence="2">
    <location>
        <begin position="828"/>
        <end position="851"/>
    </location>
</feature>
<evidence type="ECO:0000313" key="5">
    <source>
        <dbReference type="Proteomes" id="UP000751190"/>
    </source>
</evidence>
<feature type="transmembrane region" description="Helical" evidence="2">
    <location>
        <begin position="514"/>
        <end position="532"/>
    </location>
</feature>
<feature type="transmembrane region" description="Helical" evidence="2">
    <location>
        <begin position="371"/>
        <end position="394"/>
    </location>
</feature>
<feature type="domain" description="EF-hand" evidence="3">
    <location>
        <begin position="32"/>
        <end position="67"/>
    </location>
</feature>
<dbReference type="Proteomes" id="UP000751190">
    <property type="component" value="Unassembled WGS sequence"/>
</dbReference>
<dbReference type="Gene3D" id="1.10.238.10">
    <property type="entry name" value="EF-hand"/>
    <property type="match status" value="1"/>
</dbReference>
<evidence type="ECO:0000313" key="4">
    <source>
        <dbReference type="EMBL" id="KAG8469004.1"/>
    </source>
</evidence>
<dbReference type="PROSITE" id="PS50222">
    <property type="entry name" value="EF_HAND_2"/>
    <property type="match status" value="2"/>
</dbReference>
<feature type="transmembrane region" description="Helical" evidence="2">
    <location>
        <begin position="483"/>
        <end position="502"/>
    </location>
</feature>
<keyword evidence="2" id="KW-1133">Transmembrane helix</keyword>
<feature type="transmembrane region" description="Helical" evidence="2">
    <location>
        <begin position="553"/>
        <end position="578"/>
    </location>
</feature>
<dbReference type="PANTHER" id="PTHR34993:SF1">
    <property type="entry name" value="TRANSMEMBRANE PROTEIN"/>
    <property type="match status" value="1"/>
</dbReference>
<evidence type="ECO:0000256" key="1">
    <source>
        <dbReference type="ARBA" id="ARBA00022837"/>
    </source>
</evidence>
<dbReference type="PANTHER" id="PTHR34993">
    <property type="entry name" value="TRANSMEMBRANE PROTEIN"/>
    <property type="match status" value="1"/>
</dbReference>
<dbReference type="Pfam" id="PF13499">
    <property type="entry name" value="EF-hand_7"/>
    <property type="match status" value="1"/>
</dbReference>
<keyword evidence="1" id="KW-0106">Calcium</keyword>
<dbReference type="InterPro" id="IPR002048">
    <property type="entry name" value="EF_hand_dom"/>
</dbReference>
<dbReference type="GO" id="GO:0005509">
    <property type="term" value="F:calcium ion binding"/>
    <property type="evidence" value="ECO:0007669"/>
    <property type="project" value="InterPro"/>
</dbReference>
<sequence>MFFSAAPQAGTTVSVVAKAQVVDDEHIEFRKEDLDNWHRLFRQFDANKDGTIDRAEFAMICDRAAKERGDPPRDDLWIARAFAEADRDRSGRIDFREFVLTSYKHKATVDPMYAANYGAAASKGDKEHAARAARLVTSVPVLRETLEHAKRSKDPNLVREAARLLYALGDAGKPTLAGIVFEEGEQLLSEKKRSTQAGNRYGVGAYNEIGLAAAGNLVDVGVVRSQITAQNLRAAGDAPAPARSLRMQTMWTDVCSALPSAHDLETVFSYFQFQGLTNMLAIAYIARFPELKYDFDLPPAFSAWQLYLGWMNIFNIDLRAVATWVGNYDLPTVLETFAELPYPSLYLLVTAAVPLAISFVNLILFYPIYQVIWLFVTVLSLVLTIAAVLAIAILDDNRLAVVGGGTLSPEFLNMLLYIGLGVFALMLLLLAAYRWFLTHVELQAVKTKIDVVAKNMGRADTVALRRYLEDNEGDDGPPPPLPVLALVRNANFTLITAFFATVDRWTPLLNVGKVISIVLGVAAIVSGIYNVLSWSECGRVQMRWASRFIDKAAVSIFLLLLSILYMPITRMLFAVWLADSQVCQPGERFPQFANELSAVSAQWLASGVVRCEPCEFASFDKYNVRWNIKYDTAGQCAARFCPGETSIRSFQDPRVDYLKTILPFFGPSSIVMLFGFTLGVPYLYYMIITRHTTMFERITVRSSRVLIEKSRKRQGDVEWDYRVSGSTNRGKSLYSIFEYQFRYMKLVIVLQKLLIIGVVIFLYEFLVEAAIIISALHFVYMSYQLYYRPYFDPKSDWLSISVTLASALNPLVIVLTDYGVLHRVNLTIVQAVILFINFGLPLCALAVGWVCSIGHRKQLAAKEDNIERDFSETEIIKIERERRQLDVQLDSITLKYVLRVFVAMAAAGFIAVALLILGQFWQAATAQVVPNTPPALGAQFSTLYAKCQIEELMFKNELSDYTSWEEFTGHCCCSDRQNRFAFGADFETGVTELWTCDNGFSKERTRKGFTYIRDFCSPVFNAGYSLPEYDEDTFQLAVKGPNATHPFGW</sequence>
<evidence type="ECO:0000256" key="2">
    <source>
        <dbReference type="SAM" id="Phobius"/>
    </source>
</evidence>
<keyword evidence="5" id="KW-1185">Reference proteome</keyword>
<dbReference type="OrthoDB" id="6572480at2759"/>
<protein>
    <recommendedName>
        <fullName evidence="3">EF-hand domain-containing protein</fullName>
    </recommendedName>
</protein>
<dbReference type="InterPro" id="IPR011992">
    <property type="entry name" value="EF-hand-dom_pair"/>
</dbReference>
<keyword evidence="2" id="KW-0472">Membrane</keyword>
<dbReference type="PROSITE" id="PS00018">
    <property type="entry name" value="EF_HAND_1"/>
    <property type="match status" value="2"/>
</dbReference>
<evidence type="ECO:0000259" key="3">
    <source>
        <dbReference type="PROSITE" id="PS50222"/>
    </source>
</evidence>
<feature type="transmembrane region" description="Helical" evidence="2">
    <location>
        <begin position="664"/>
        <end position="687"/>
    </location>
</feature>
<organism evidence="4 5">
    <name type="scientific">Diacronema lutheri</name>
    <name type="common">Unicellular marine alga</name>
    <name type="synonym">Monochrysis lutheri</name>
    <dbReference type="NCBI Taxonomy" id="2081491"/>
    <lineage>
        <taxon>Eukaryota</taxon>
        <taxon>Haptista</taxon>
        <taxon>Haptophyta</taxon>
        <taxon>Pavlovophyceae</taxon>
        <taxon>Pavlovales</taxon>
        <taxon>Pavlovaceae</taxon>
        <taxon>Diacronema</taxon>
    </lineage>
</organism>
<feature type="transmembrane region" description="Helical" evidence="2">
    <location>
        <begin position="798"/>
        <end position="816"/>
    </location>
</feature>
<dbReference type="AlphaFoldDB" id="A0A8J5XRC4"/>
<proteinExistence type="predicted"/>
<keyword evidence="2" id="KW-0812">Transmembrane</keyword>